<accession>A0A9P1IMN2</accession>
<evidence type="ECO:0000256" key="1">
    <source>
        <dbReference type="SAM" id="Coils"/>
    </source>
</evidence>
<gene>
    <name evidence="2" type="ORF">CAMP_LOCUS10747</name>
</gene>
<evidence type="ECO:0000313" key="3">
    <source>
        <dbReference type="Proteomes" id="UP001152747"/>
    </source>
</evidence>
<evidence type="ECO:0000313" key="2">
    <source>
        <dbReference type="EMBL" id="CAI5448110.1"/>
    </source>
</evidence>
<dbReference type="AlphaFoldDB" id="A0A9P1IMN2"/>
<feature type="coiled-coil region" evidence="1">
    <location>
        <begin position="187"/>
        <end position="214"/>
    </location>
</feature>
<proteinExistence type="predicted"/>
<sequence>MSNASNLVAKELNDQYAAARRNHDMQMAEIQKSLAEKRAKLDALNEKIKQEKARHAEKIKKLRADQETEKRDRKKIHEIEIRRYFDKISKGVESYSTLEIDQKNHNNRVLEASKEEKEVQTRNSEIFEVKVAGELVRTYIEFVLEAVMDENENDISERISAAKIEIKKFNEMVSKDKKFAVLKNEFKVLETKDFDEIEKELEKFQKKISDVLKTNSSSSKSVLDVIAEKPKAAITN</sequence>
<keyword evidence="3" id="KW-1185">Reference proteome</keyword>
<keyword evidence="1" id="KW-0175">Coiled coil</keyword>
<protein>
    <submittedName>
        <fullName evidence="2">Uncharacterized protein</fullName>
    </submittedName>
</protein>
<comment type="caution">
    <text evidence="2">The sequence shown here is derived from an EMBL/GenBank/DDBJ whole genome shotgun (WGS) entry which is preliminary data.</text>
</comment>
<organism evidence="2 3">
    <name type="scientific">Caenorhabditis angaria</name>
    <dbReference type="NCBI Taxonomy" id="860376"/>
    <lineage>
        <taxon>Eukaryota</taxon>
        <taxon>Metazoa</taxon>
        <taxon>Ecdysozoa</taxon>
        <taxon>Nematoda</taxon>
        <taxon>Chromadorea</taxon>
        <taxon>Rhabditida</taxon>
        <taxon>Rhabditina</taxon>
        <taxon>Rhabditomorpha</taxon>
        <taxon>Rhabditoidea</taxon>
        <taxon>Rhabditidae</taxon>
        <taxon>Peloderinae</taxon>
        <taxon>Caenorhabditis</taxon>
    </lineage>
</organism>
<dbReference type="EMBL" id="CANHGI010000004">
    <property type="protein sequence ID" value="CAI5448110.1"/>
    <property type="molecule type" value="Genomic_DNA"/>
</dbReference>
<dbReference type="Proteomes" id="UP001152747">
    <property type="component" value="Unassembled WGS sequence"/>
</dbReference>
<feature type="coiled-coil region" evidence="1">
    <location>
        <begin position="9"/>
        <end position="65"/>
    </location>
</feature>
<name>A0A9P1IMN2_9PELO</name>
<reference evidence="2" key="1">
    <citation type="submission" date="2022-11" db="EMBL/GenBank/DDBJ databases">
        <authorList>
            <person name="Kikuchi T."/>
        </authorList>
    </citation>
    <scope>NUCLEOTIDE SEQUENCE</scope>
    <source>
        <strain evidence="2">PS1010</strain>
    </source>
</reference>